<dbReference type="GO" id="GO:0000976">
    <property type="term" value="F:transcription cis-regulatory region binding"/>
    <property type="evidence" value="ECO:0007669"/>
    <property type="project" value="TreeGrafter"/>
</dbReference>
<keyword evidence="3" id="KW-0238">DNA-binding</keyword>
<keyword evidence="4" id="KW-0804">Transcription</keyword>
<evidence type="ECO:0000256" key="2">
    <source>
        <dbReference type="ARBA" id="ARBA00023015"/>
    </source>
</evidence>
<dbReference type="InterPro" id="IPR013572">
    <property type="entry name" value="Tscrpt_reg_MAATS_C"/>
</dbReference>
<evidence type="ECO:0000256" key="4">
    <source>
        <dbReference type="ARBA" id="ARBA00023163"/>
    </source>
</evidence>
<dbReference type="PROSITE" id="PS50977">
    <property type="entry name" value="HTH_TETR_2"/>
    <property type="match status" value="1"/>
</dbReference>
<dbReference type="GO" id="GO:0003700">
    <property type="term" value="F:DNA-binding transcription factor activity"/>
    <property type="evidence" value="ECO:0007669"/>
    <property type="project" value="TreeGrafter"/>
</dbReference>
<dbReference type="InterPro" id="IPR050109">
    <property type="entry name" value="HTH-type_TetR-like_transc_reg"/>
</dbReference>
<evidence type="ECO:0000256" key="3">
    <source>
        <dbReference type="ARBA" id="ARBA00023125"/>
    </source>
</evidence>
<protein>
    <recommendedName>
        <fullName evidence="5">HTH tetR-type domain-containing protein</fullName>
    </recommendedName>
</protein>
<dbReference type="InterPro" id="IPR036271">
    <property type="entry name" value="Tet_transcr_reg_TetR-rel_C_sf"/>
</dbReference>
<dbReference type="InterPro" id="IPR001647">
    <property type="entry name" value="HTH_TetR"/>
</dbReference>
<dbReference type="Pfam" id="PF08361">
    <property type="entry name" value="TetR_C_2"/>
    <property type="match status" value="1"/>
</dbReference>
<sequence length="215" mass="24390">MVRRTKEEAFETRQSIIDAAEQCFHEKGVSRASLTDIAQAAGVTRGAIYWHFQDKADLLDALFQRINMPLEALSEATRNPDEPHPLELFRELLTEVFRRVESDPTTRRVHEIIFLKCEYTDEPCGPKKHLQAMRQEHDNQLLTTLRLAIARGELPSDLDIELALLCVHSFIIGVINQWLMVPSRLSLSERASEVADAILDMLKLSPAMRTGKAAT</sequence>
<evidence type="ECO:0000259" key="5">
    <source>
        <dbReference type="PROSITE" id="PS50977"/>
    </source>
</evidence>
<dbReference type="PANTHER" id="PTHR30055">
    <property type="entry name" value="HTH-TYPE TRANSCRIPTIONAL REGULATOR RUTR"/>
    <property type="match status" value="1"/>
</dbReference>
<reference evidence="6" key="1">
    <citation type="journal article" date="2015" name="Nature">
        <title>Complex archaea that bridge the gap between prokaryotes and eukaryotes.</title>
        <authorList>
            <person name="Spang A."/>
            <person name="Saw J.H."/>
            <person name="Jorgensen S.L."/>
            <person name="Zaremba-Niedzwiedzka K."/>
            <person name="Martijn J."/>
            <person name="Lind A.E."/>
            <person name="van Eijk R."/>
            <person name="Schleper C."/>
            <person name="Guy L."/>
            <person name="Ettema T.J."/>
        </authorList>
    </citation>
    <scope>NUCLEOTIDE SEQUENCE</scope>
</reference>
<dbReference type="Gene3D" id="1.10.357.10">
    <property type="entry name" value="Tetracycline Repressor, domain 2"/>
    <property type="match status" value="1"/>
</dbReference>
<dbReference type="AlphaFoldDB" id="A0A0F9W865"/>
<dbReference type="EMBL" id="LAZR01000209">
    <property type="protein sequence ID" value="KKN81836.1"/>
    <property type="molecule type" value="Genomic_DNA"/>
</dbReference>
<dbReference type="PRINTS" id="PR00455">
    <property type="entry name" value="HTHTETR"/>
</dbReference>
<evidence type="ECO:0000313" key="6">
    <source>
        <dbReference type="EMBL" id="KKN81836.1"/>
    </source>
</evidence>
<comment type="caution">
    <text evidence="6">The sequence shown here is derived from an EMBL/GenBank/DDBJ whole genome shotgun (WGS) entry which is preliminary data.</text>
</comment>
<proteinExistence type="predicted"/>
<dbReference type="PROSITE" id="PS01081">
    <property type="entry name" value="HTH_TETR_1"/>
    <property type="match status" value="1"/>
</dbReference>
<organism evidence="6">
    <name type="scientific">marine sediment metagenome</name>
    <dbReference type="NCBI Taxonomy" id="412755"/>
    <lineage>
        <taxon>unclassified sequences</taxon>
        <taxon>metagenomes</taxon>
        <taxon>ecological metagenomes</taxon>
    </lineage>
</organism>
<dbReference type="Pfam" id="PF00440">
    <property type="entry name" value="TetR_N"/>
    <property type="match status" value="1"/>
</dbReference>
<dbReference type="SUPFAM" id="SSF48498">
    <property type="entry name" value="Tetracyclin repressor-like, C-terminal domain"/>
    <property type="match status" value="1"/>
</dbReference>
<name>A0A0F9W865_9ZZZZ</name>
<evidence type="ECO:0000256" key="1">
    <source>
        <dbReference type="ARBA" id="ARBA00022491"/>
    </source>
</evidence>
<dbReference type="InterPro" id="IPR023772">
    <property type="entry name" value="DNA-bd_HTH_TetR-type_CS"/>
</dbReference>
<dbReference type="PANTHER" id="PTHR30055:SF240">
    <property type="entry name" value="HTH-TYPE TRANSCRIPTIONAL REGULATOR ACRR"/>
    <property type="match status" value="1"/>
</dbReference>
<accession>A0A0F9W865</accession>
<keyword evidence="2" id="KW-0805">Transcription regulation</keyword>
<gene>
    <name evidence="6" type="ORF">LCGC14_0315090</name>
</gene>
<keyword evidence="1" id="KW-0678">Repressor</keyword>
<feature type="domain" description="HTH tetR-type" evidence="5">
    <location>
        <begin position="10"/>
        <end position="70"/>
    </location>
</feature>
<dbReference type="SUPFAM" id="SSF46689">
    <property type="entry name" value="Homeodomain-like"/>
    <property type="match status" value="1"/>
</dbReference>
<dbReference type="InterPro" id="IPR009057">
    <property type="entry name" value="Homeodomain-like_sf"/>
</dbReference>